<dbReference type="EMBL" id="CP011307">
    <property type="protein sequence ID" value="ALP94328.1"/>
    <property type="molecule type" value="Genomic_DNA"/>
</dbReference>
<organism evidence="3 4">
    <name type="scientific">Intestinimonas butyriciproducens</name>
    <dbReference type="NCBI Taxonomy" id="1297617"/>
    <lineage>
        <taxon>Bacteria</taxon>
        <taxon>Bacillati</taxon>
        <taxon>Bacillota</taxon>
        <taxon>Clostridia</taxon>
        <taxon>Eubacteriales</taxon>
        <taxon>Intestinimonas</taxon>
    </lineage>
</organism>
<dbReference type="GO" id="GO:0005829">
    <property type="term" value="C:cytosol"/>
    <property type="evidence" value="ECO:0007669"/>
    <property type="project" value="TreeGrafter"/>
</dbReference>
<dbReference type="InterPro" id="IPR002035">
    <property type="entry name" value="VWF_A"/>
</dbReference>
<name>A0A0S2W4M4_9FIRM</name>
<accession>A0A0S2W4M4</accession>
<dbReference type="InterPro" id="IPR036465">
    <property type="entry name" value="vWFA_dom_sf"/>
</dbReference>
<sequence>MIHKKHLKGSSDITALFHFAFYGGSILKKIYRTIDDVLRSPWVAMQPAERASVLTDRVLRSTKLEDSIYADLRDGDEALDAIEQSAGEKLRSFPALSRDVYQSFYSLMPKRREETELSTEARTFNANILDHITGSEDYPTLKNICEGRELPAYEAAAEFISRTAGELDRLLGRLGGEKSALQTLEKLELAQQQAQNNLAALLERMRKSKGQNAALEQAVLAAASSAESKRRQVEAVGKLVDAAAAKNKEAVRALVQQAVSSATEKAKEVQGVLSAWGNDTGSMEKNAVNTELLSLVRQSKELRDISQYLGRFRDIFAQGKHNGYAYGRGEKYSLELGRDLSRAITSELAMLAAPETAPLFLRKYQRRQLKQYRRREPIYKGAGDMICCLDESGSTCGDAAAWGKAVALTLLETAADGGRKFALVHFSGTGSIQTNLFLPRQYGVEDKLCAAETFLGGGTDFETPLREAVRLMDAEGFENADVVFITDGICNLPEDYLETLRAEQAKRRFTVTGVLLDSGSPGMEFSLKAFCRNLYRTSELLGDEIVRELVKKRV</sequence>
<evidence type="ECO:0000313" key="4">
    <source>
        <dbReference type="Proteomes" id="UP000064844"/>
    </source>
</evidence>
<reference evidence="3 4" key="1">
    <citation type="journal article" date="2015" name="Nat. Commun.">
        <title>Production of butyrate from lysine and the Amadori product fructoselysine by a human gut commensal.</title>
        <authorList>
            <person name="Bui T.P."/>
            <person name="Ritari J."/>
            <person name="Boeren S."/>
            <person name="de Waard P."/>
            <person name="Plugge C.M."/>
            <person name="de Vos W.M."/>
        </authorList>
    </citation>
    <scope>NUCLEOTIDE SEQUENCE [LARGE SCALE GENOMIC DNA]</scope>
    <source>
        <strain evidence="3 4">AF211</strain>
    </source>
</reference>
<keyword evidence="1" id="KW-0175">Coiled coil</keyword>
<dbReference type="Gene3D" id="3.40.50.410">
    <property type="entry name" value="von Willebrand factor, type A domain"/>
    <property type="match status" value="1"/>
</dbReference>
<dbReference type="PANTHER" id="PTHR36846:SF1">
    <property type="entry name" value="PROTEIN VIAA"/>
    <property type="match status" value="1"/>
</dbReference>
<dbReference type="SMART" id="SM00327">
    <property type="entry name" value="VWA"/>
    <property type="match status" value="1"/>
</dbReference>
<evidence type="ECO:0000259" key="2">
    <source>
        <dbReference type="SMART" id="SM00327"/>
    </source>
</evidence>
<evidence type="ECO:0000313" key="3">
    <source>
        <dbReference type="EMBL" id="ALP94328.1"/>
    </source>
</evidence>
<gene>
    <name evidence="3" type="ORF">IB211_01937c</name>
</gene>
<proteinExistence type="predicted"/>
<reference evidence="4" key="2">
    <citation type="submission" date="2015-04" db="EMBL/GenBank/DDBJ databases">
        <title>A butyrogenic pathway from the amino acid lysine in a human gut commensal.</title>
        <authorList>
            <person name="de Vos W.M."/>
            <person name="Bui N.T.P."/>
            <person name="Plugge C.M."/>
            <person name="Ritari J."/>
        </authorList>
    </citation>
    <scope>NUCLEOTIDE SEQUENCE [LARGE SCALE GENOMIC DNA]</scope>
    <source>
        <strain evidence="4">AF211</strain>
    </source>
</reference>
<feature type="domain" description="VWFA" evidence="2">
    <location>
        <begin position="382"/>
        <end position="549"/>
    </location>
</feature>
<protein>
    <recommendedName>
        <fullName evidence="2">VWFA domain-containing protein</fullName>
    </recommendedName>
</protein>
<dbReference type="PANTHER" id="PTHR36846">
    <property type="entry name" value="PROTEIN VIAA"/>
    <property type="match status" value="1"/>
</dbReference>
<evidence type="ECO:0000256" key="1">
    <source>
        <dbReference type="SAM" id="Coils"/>
    </source>
</evidence>
<dbReference type="KEGG" id="ibu:IB211_01937c"/>
<feature type="coiled-coil region" evidence="1">
    <location>
        <begin position="177"/>
        <end position="218"/>
    </location>
</feature>
<dbReference type="Proteomes" id="UP000064844">
    <property type="component" value="Chromosome"/>
</dbReference>
<dbReference type="PATRIC" id="fig|1297617.4.peg.1999"/>
<dbReference type="SUPFAM" id="SSF53300">
    <property type="entry name" value="vWA-like"/>
    <property type="match status" value="1"/>
</dbReference>
<keyword evidence="4" id="KW-1185">Reference proteome</keyword>
<dbReference type="STRING" id="1297617.IB211_01937c"/>
<dbReference type="AlphaFoldDB" id="A0A0S2W4M4"/>